<geneLocation type="plasmid" evidence="1 2">
    <name>p1</name>
</geneLocation>
<protein>
    <submittedName>
        <fullName evidence="1">Metal-sensitive transcriptional regulator</fullName>
    </submittedName>
</protein>
<dbReference type="InterPro" id="IPR003735">
    <property type="entry name" value="Metal_Tscrpt_repr"/>
</dbReference>
<dbReference type="InterPro" id="IPR038390">
    <property type="entry name" value="Metal_Tscrpt_repr_sf"/>
</dbReference>
<evidence type="ECO:0000313" key="1">
    <source>
        <dbReference type="EMBL" id="UYG98173.1"/>
    </source>
</evidence>
<evidence type="ECO:0000313" key="2">
    <source>
        <dbReference type="Proteomes" id="UP001163104"/>
    </source>
</evidence>
<dbReference type="GO" id="GO:0003677">
    <property type="term" value="F:DNA binding"/>
    <property type="evidence" value="ECO:0007669"/>
    <property type="project" value="InterPro"/>
</dbReference>
<dbReference type="Gene3D" id="1.20.58.1000">
    <property type="entry name" value="Metal-sensitive repressor, helix protomer"/>
    <property type="match status" value="1"/>
</dbReference>
<dbReference type="PANTHER" id="PTHR33677">
    <property type="entry name" value="TRANSCRIPTIONAL REPRESSOR FRMR-RELATED"/>
    <property type="match status" value="1"/>
</dbReference>
<dbReference type="Pfam" id="PF02583">
    <property type="entry name" value="Trns_repr_metal"/>
    <property type="match status" value="1"/>
</dbReference>
<dbReference type="AlphaFoldDB" id="A0AA46PMU0"/>
<dbReference type="EMBL" id="CP107028">
    <property type="protein sequence ID" value="UYG98173.1"/>
    <property type="molecule type" value="Genomic_DNA"/>
</dbReference>
<name>A0AA46PMU0_CYTFI</name>
<gene>
    <name evidence="1" type="ORF">OD459_27220</name>
</gene>
<organism evidence="1 2">
    <name type="scientific">Cytobacillus firmus</name>
    <name type="common">Bacillus firmus</name>
    <dbReference type="NCBI Taxonomy" id="1399"/>
    <lineage>
        <taxon>Bacteria</taxon>
        <taxon>Bacillati</taxon>
        <taxon>Bacillota</taxon>
        <taxon>Bacilli</taxon>
        <taxon>Bacillales</taxon>
        <taxon>Bacillaceae</taxon>
        <taxon>Cytobacillus</taxon>
    </lineage>
</organism>
<dbReference type="CDD" id="cd10148">
    <property type="entry name" value="CsoR-like_DUF156"/>
    <property type="match status" value="1"/>
</dbReference>
<dbReference type="Proteomes" id="UP001163104">
    <property type="component" value="Plasmid p1"/>
</dbReference>
<dbReference type="GO" id="GO:0045892">
    <property type="term" value="P:negative regulation of DNA-templated transcription"/>
    <property type="evidence" value="ECO:0007669"/>
    <property type="project" value="UniProtKB-ARBA"/>
</dbReference>
<sequence length="93" mass="11030">MPIPQERKDDINKRLNYIQGQINGIRKMVDDERACVEILTQISSTYEAMRKISQTMMRNYMENCVTNSLRSDDQEEVNRMYDEVMKVVAKYSK</sequence>
<dbReference type="RefSeq" id="WP_263600245.1">
    <property type="nucleotide sequence ID" value="NZ_CP107028.1"/>
</dbReference>
<proteinExistence type="predicted"/>
<reference evidence="1" key="1">
    <citation type="submission" date="2022-10" db="EMBL/GenBank/DDBJ databases">
        <title>Mechanism of multi-heavy metal repair in Cytobacillus Firmus M7.</title>
        <authorList>
            <person name="Li X."/>
            <person name="Yu C."/>
        </authorList>
    </citation>
    <scope>NUCLEOTIDE SEQUENCE</scope>
    <source>
        <strain evidence="1">M7</strain>
        <plasmid evidence="1">p1</plasmid>
    </source>
</reference>
<accession>A0AA46PMU0</accession>
<dbReference type="GO" id="GO:0046872">
    <property type="term" value="F:metal ion binding"/>
    <property type="evidence" value="ECO:0007669"/>
    <property type="project" value="InterPro"/>
</dbReference>
<keyword evidence="1" id="KW-0614">Plasmid</keyword>
<dbReference type="PANTHER" id="PTHR33677:SF3">
    <property type="entry name" value="COPPER-SENSING TRANSCRIPTIONAL REPRESSOR RICR"/>
    <property type="match status" value="1"/>
</dbReference>